<keyword evidence="5 7" id="KW-0472">Membrane</keyword>
<sequence>MSVWKRIQYAYKGYCIYLLIHASNYLAHMDKKDWEATSGTTLEVPEVTIDKNATTRTQDGQSNTNPADPLVVAASIMTLFISTGLPPGYGLMAKDFHIPNNTVTYQVSAFGIGNAIAALLWAPIADTYGRRPVYLFAGLMGVLAAIAASFVSSFEGFLIATVFRGSSSPTVLIATESESHLRQPYSVTLEKDWTSSPARDIFQTIRIVVLLGCLIGEIFAGRLSDTIIVRRTISGGAIFEPAMRLYLLPLGVILLTTGLLLWGVFVNIKIPWYGPVIMEGVVQCGFQIISTLGLAYSIDCYGSSRRGAVTTVIWFTYGLLTLVVPFFKPATESLGFSIWYGIDNIVAGTLHEPEFLVGET</sequence>
<dbReference type="InterPro" id="IPR036259">
    <property type="entry name" value="MFS_trans_sf"/>
</dbReference>
<dbReference type="GO" id="GO:0022857">
    <property type="term" value="F:transmembrane transporter activity"/>
    <property type="evidence" value="ECO:0007669"/>
    <property type="project" value="InterPro"/>
</dbReference>
<feature type="transmembrane region" description="Helical" evidence="7">
    <location>
        <begin position="70"/>
        <end position="91"/>
    </location>
</feature>
<dbReference type="EMBL" id="BPWL01000011">
    <property type="protein sequence ID" value="GJJ15321.1"/>
    <property type="molecule type" value="Genomic_DNA"/>
</dbReference>
<feature type="transmembrane region" description="Helical" evidence="7">
    <location>
        <begin position="133"/>
        <end position="154"/>
    </location>
</feature>
<proteinExistence type="predicted"/>
<name>A0AAV5ASJ8_9AGAM</name>
<keyword evidence="4 7" id="KW-1133">Transmembrane helix</keyword>
<evidence type="ECO:0000256" key="6">
    <source>
        <dbReference type="SAM" id="MobiDB-lite"/>
    </source>
</evidence>
<dbReference type="Pfam" id="PF07690">
    <property type="entry name" value="MFS_1"/>
    <property type="match status" value="1"/>
</dbReference>
<dbReference type="Gene3D" id="1.20.1720.10">
    <property type="entry name" value="Multidrug resistance protein D"/>
    <property type="match status" value="1"/>
</dbReference>
<feature type="compositionally biased region" description="Polar residues" evidence="6">
    <location>
        <begin position="51"/>
        <end position="66"/>
    </location>
</feature>
<dbReference type="SUPFAM" id="SSF103473">
    <property type="entry name" value="MFS general substrate transporter"/>
    <property type="match status" value="2"/>
</dbReference>
<dbReference type="PANTHER" id="PTHR23502:SF132">
    <property type="entry name" value="POLYAMINE TRANSPORTER 2-RELATED"/>
    <property type="match status" value="1"/>
</dbReference>
<organism evidence="8 9">
    <name type="scientific">Clathrus columnatus</name>
    <dbReference type="NCBI Taxonomy" id="1419009"/>
    <lineage>
        <taxon>Eukaryota</taxon>
        <taxon>Fungi</taxon>
        <taxon>Dikarya</taxon>
        <taxon>Basidiomycota</taxon>
        <taxon>Agaricomycotina</taxon>
        <taxon>Agaricomycetes</taxon>
        <taxon>Phallomycetidae</taxon>
        <taxon>Phallales</taxon>
        <taxon>Clathraceae</taxon>
        <taxon>Clathrus</taxon>
    </lineage>
</organism>
<keyword evidence="2" id="KW-0813">Transport</keyword>
<dbReference type="PANTHER" id="PTHR23502">
    <property type="entry name" value="MAJOR FACILITATOR SUPERFAMILY"/>
    <property type="match status" value="1"/>
</dbReference>
<evidence type="ECO:0000313" key="9">
    <source>
        <dbReference type="Proteomes" id="UP001050691"/>
    </source>
</evidence>
<keyword evidence="9" id="KW-1185">Reference proteome</keyword>
<feature type="transmembrane region" description="Helical" evidence="7">
    <location>
        <begin position="272"/>
        <end position="296"/>
    </location>
</feature>
<evidence type="ECO:0000256" key="3">
    <source>
        <dbReference type="ARBA" id="ARBA00022692"/>
    </source>
</evidence>
<feature type="region of interest" description="Disordered" evidence="6">
    <location>
        <begin position="47"/>
        <end position="66"/>
    </location>
</feature>
<feature type="transmembrane region" description="Helical" evidence="7">
    <location>
        <begin position="201"/>
        <end position="224"/>
    </location>
</feature>
<dbReference type="AlphaFoldDB" id="A0AAV5ASJ8"/>
<comment type="subcellular location">
    <subcellularLocation>
        <location evidence="1">Membrane</location>
        <topology evidence="1">Multi-pass membrane protein</topology>
    </subcellularLocation>
</comment>
<evidence type="ECO:0008006" key="10">
    <source>
        <dbReference type="Google" id="ProtNLM"/>
    </source>
</evidence>
<evidence type="ECO:0000256" key="7">
    <source>
        <dbReference type="SAM" id="Phobius"/>
    </source>
</evidence>
<dbReference type="InterPro" id="IPR011701">
    <property type="entry name" value="MFS"/>
</dbReference>
<comment type="caution">
    <text evidence="8">The sequence shown here is derived from an EMBL/GenBank/DDBJ whole genome shotgun (WGS) entry which is preliminary data.</text>
</comment>
<evidence type="ECO:0000256" key="4">
    <source>
        <dbReference type="ARBA" id="ARBA00022989"/>
    </source>
</evidence>
<feature type="transmembrane region" description="Helical" evidence="7">
    <location>
        <begin position="103"/>
        <end position="121"/>
    </location>
</feature>
<evidence type="ECO:0000256" key="5">
    <source>
        <dbReference type="ARBA" id="ARBA00023136"/>
    </source>
</evidence>
<feature type="transmembrane region" description="Helical" evidence="7">
    <location>
        <begin position="245"/>
        <end position="266"/>
    </location>
</feature>
<keyword evidence="3 7" id="KW-0812">Transmembrane</keyword>
<protein>
    <recommendedName>
        <fullName evidence="10">Major facilitator superfamily (MFS) profile domain-containing protein</fullName>
    </recommendedName>
</protein>
<evidence type="ECO:0000256" key="2">
    <source>
        <dbReference type="ARBA" id="ARBA00022448"/>
    </source>
</evidence>
<dbReference type="GO" id="GO:0005886">
    <property type="term" value="C:plasma membrane"/>
    <property type="evidence" value="ECO:0007669"/>
    <property type="project" value="TreeGrafter"/>
</dbReference>
<evidence type="ECO:0000256" key="1">
    <source>
        <dbReference type="ARBA" id="ARBA00004141"/>
    </source>
</evidence>
<dbReference type="Proteomes" id="UP001050691">
    <property type="component" value="Unassembled WGS sequence"/>
</dbReference>
<reference evidence="8" key="1">
    <citation type="submission" date="2021-10" db="EMBL/GenBank/DDBJ databases">
        <title>De novo Genome Assembly of Clathrus columnatus (Basidiomycota, Fungi) Using Illumina and Nanopore Sequence Data.</title>
        <authorList>
            <person name="Ogiso-Tanaka E."/>
            <person name="Itagaki H."/>
            <person name="Hosoya T."/>
            <person name="Hosaka K."/>
        </authorList>
    </citation>
    <scope>NUCLEOTIDE SEQUENCE</scope>
    <source>
        <strain evidence="8">MO-923</strain>
    </source>
</reference>
<accession>A0AAV5ASJ8</accession>
<evidence type="ECO:0000313" key="8">
    <source>
        <dbReference type="EMBL" id="GJJ15321.1"/>
    </source>
</evidence>
<feature type="transmembrane region" description="Helical" evidence="7">
    <location>
        <begin position="308"/>
        <end position="327"/>
    </location>
</feature>
<gene>
    <name evidence="8" type="ORF">Clacol_009597</name>
</gene>